<dbReference type="Pfam" id="PF06889">
    <property type="entry name" value="DUF1266"/>
    <property type="match status" value="1"/>
</dbReference>
<proteinExistence type="predicted"/>
<dbReference type="RefSeq" id="WP_167209919.1">
    <property type="nucleotide sequence ID" value="NZ_JAASRO010000001.1"/>
</dbReference>
<dbReference type="EMBL" id="JAASRO010000001">
    <property type="protein sequence ID" value="NIK58844.1"/>
    <property type="molecule type" value="Genomic_DNA"/>
</dbReference>
<dbReference type="Proteomes" id="UP000555407">
    <property type="component" value="Unassembled WGS sequence"/>
</dbReference>
<gene>
    <name evidence="2" type="ORF">BJY22_004561</name>
</gene>
<evidence type="ECO:0000259" key="1">
    <source>
        <dbReference type="Pfam" id="PF06889"/>
    </source>
</evidence>
<name>A0A7X5VD80_9ACTN</name>
<dbReference type="AlphaFoldDB" id="A0A7X5VD80"/>
<sequence>MFGKDKSPGSFDDVDVVNDLVDLGYAVGEADDHDEVLPRIEEPADGPWVAPTPVERLLYRDKDDPDVSGYLSILATAGVYHPVAITHAHQEPAKRQPIIAELGDGLRALSVYTVDVLPRPHPKVVYEFTTLRGLVEMLSDVDVLLVNPETPCQNALQLGDKMLQLMLQMHDEYWEPGYFSGRIITRQSNATEPGSLLHGLACGAQLCITNGYAWNTTEHHGNGYSAELALVEKWWDVKVRDDWQEIQRRLLDREVGTSSWDDVLHARNMLIEHFGGPVDGAQWRQYDESAIRQHVAQSGAPVRPGTNPELDRVIAARGELILMVLHCEERLREDGLIPDGRYVRTTAAWDLGRASAMARWGRSTRFCTQAEMFDALRELSQEAQRRYASWEEFGVGYLLGRCIQFDGDFSRNWYTEARDNHKLLLSNEQSPWVTVPFR</sequence>
<feature type="domain" description="DUF1266" evidence="1">
    <location>
        <begin position="232"/>
        <end position="437"/>
    </location>
</feature>
<reference evidence="2 3" key="1">
    <citation type="submission" date="2020-03" db="EMBL/GenBank/DDBJ databases">
        <title>Sequencing the genomes of 1000 actinobacteria strains.</title>
        <authorList>
            <person name="Klenk H.-P."/>
        </authorList>
    </citation>
    <scope>NUCLEOTIDE SEQUENCE [LARGE SCALE GENOMIC DNA]</scope>
    <source>
        <strain evidence="2 3">DSM 45490</strain>
    </source>
</reference>
<comment type="caution">
    <text evidence="2">The sequence shown here is derived from an EMBL/GenBank/DDBJ whole genome shotgun (WGS) entry which is preliminary data.</text>
</comment>
<protein>
    <recommendedName>
        <fullName evidence="1">DUF1266 domain-containing protein</fullName>
    </recommendedName>
</protein>
<accession>A0A7X5VD80</accession>
<dbReference type="InterPro" id="IPR009677">
    <property type="entry name" value="DUF1266"/>
</dbReference>
<keyword evidence="3" id="KW-1185">Reference proteome</keyword>
<evidence type="ECO:0000313" key="2">
    <source>
        <dbReference type="EMBL" id="NIK58844.1"/>
    </source>
</evidence>
<evidence type="ECO:0000313" key="3">
    <source>
        <dbReference type="Proteomes" id="UP000555407"/>
    </source>
</evidence>
<organism evidence="2 3">
    <name type="scientific">Kribbella shirazensis</name>
    <dbReference type="NCBI Taxonomy" id="1105143"/>
    <lineage>
        <taxon>Bacteria</taxon>
        <taxon>Bacillati</taxon>
        <taxon>Actinomycetota</taxon>
        <taxon>Actinomycetes</taxon>
        <taxon>Propionibacteriales</taxon>
        <taxon>Kribbellaceae</taxon>
        <taxon>Kribbella</taxon>
    </lineage>
</organism>